<evidence type="ECO:0000256" key="1">
    <source>
        <dbReference type="ARBA" id="ARBA00022448"/>
    </source>
</evidence>
<reference evidence="6 8" key="2">
    <citation type="submission" date="2018-10" db="EMBL/GenBank/DDBJ databases">
        <title>Complete genome sequence of Pseudomonas pelagia strain Kongs-67.</title>
        <authorList>
            <person name="Sinha R.K."/>
            <person name="Krishnan K."/>
        </authorList>
    </citation>
    <scope>NUCLEOTIDE SEQUENCE [LARGE SCALE GENOMIC DNA]</scope>
    <source>
        <strain evidence="6 8">Kongs-67</strain>
    </source>
</reference>
<keyword evidence="1" id="KW-0813">Transport</keyword>
<dbReference type="Pfam" id="PF00005">
    <property type="entry name" value="ABC_tran"/>
    <property type="match status" value="1"/>
</dbReference>
<dbReference type="Proteomes" id="UP000243750">
    <property type="component" value="Unassembled WGS sequence"/>
</dbReference>
<protein>
    <submittedName>
        <fullName evidence="5 6">ABC transporter</fullName>
    </submittedName>
</protein>
<dbReference type="PROSITE" id="PS00211">
    <property type="entry name" value="ABC_TRANSPORTER_1"/>
    <property type="match status" value="1"/>
</dbReference>
<dbReference type="Proteomes" id="UP000344571">
    <property type="component" value="Chromosome"/>
</dbReference>
<keyword evidence="2" id="KW-0547">Nucleotide-binding</keyword>
<dbReference type="EMBL" id="CP033116">
    <property type="protein sequence ID" value="QFY57267.1"/>
    <property type="molecule type" value="Genomic_DNA"/>
</dbReference>
<dbReference type="PANTHER" id="PTHR42781:SF4">
    <property type="entry name" value="SPERMIDINE_PUTRESCINE IMPORT ATP-BINDING PROTEIN POTA"/>
    <property type="match status" value="1"/>
</dbReference>
<accession>A0AA91Z6D2</accession>
<dbReference type="GO" id="GO:0016887">
    <property type="term" value="F:ATP hydrolysis activity"/>
    <property type="evidence" value="ECO:0007669"/>
    <property type="project" value="InterPro"/>
</dbReference>
<keyword evidence="3 6" id="KW-0067">ATP-binding</keyword>
<dbReference type="AlphaFoldDB" id="A0AA91Z6D2"/>
<dbReference type="GO" id="GO:0005524">
    <property type="term" value="F:ATP binding"/>
    <property type="evidence" value="ECO:0007669"/>
    <property type="project" value="UniProtKB-KW"/>
</dbReference>
<proteinExistence type="predicted"/>
<dbReference type="InterPro" id="IPR008995">
    <property type="entry name" value="Mo/tungstate-bd_C_term_dom"/>
</dbReference>
<evidence type="ECO:0000313" key="6">
    <source>
        <dbReference type="EMBL" id="QFY57267.1"/>
    </source>
</evidence>
<gene>
    <name evidence="5" type="ORF">CO192_10540</name>
    <name evidence="6" type="ORF">EAO82_13360</name>
</gene>
<dbReference type="SUPFAM" id="SSF52540">
    <property type="entry name" value="P-loop containing nucleoside triphosphate hydrolases"/>
    <property type="match status" value="1"/>
</dbReference>
<dbReference type="SUPFAM" id="SSF50331">
    <property type="entry name" value="MOP-like"/>
    <property type="match status" value="1"/>
</dbReference>
<sequence length="365" mass="39965">MSDGIRLSLSQQDGIPLNATISCEPGKVTALIGPSGSGKSTLLRSIAGLYQPQAGTIVCAGETWFDSQNQINLPTQARRIGMVFQHFALFPHLSARANIIEALQDHSRAQRQAIAESWLERVHLHGLGDRLPHQLSGGQQQRVAVARALAREPKVLLLDEPFSAVDRRTREALYLELAELRGELRMPVLLVTHDVQEATLLADQMCIISAGSCLQTGTPNQLLQAPASAQVAQLLGARNLFPAQIISHTADHSLLRWQNMSIKTKPCHELAIGEPVDWFIPETGILLMPLNERPGTELDNPVEVMVQSILLLGDECRVSLKSGDAELAMRVPQHVAQRYALAVGQRLQVRLRGETIHAMPRQPAG</sequence>
<dbReference type="InterPro" id="IPR027417">
    <property type="entry name" value="P-loop_NTPase"/>
</dbReference>
<dbReference type="PANTHER" id="PTHR42781">
    <property type="entry name" value="SPERMIDINE/PUTRESCINE IMPORT ATP-BINDING PROTEIN POTA"/>
    <property type="match status" value="1"/>
</dbReference>
<evidence type="ECO:0000313" key="5">
    <source>
        <dbReference type="EMBL" id="PCC99435.1"/>
    </source>
</evidence>
<organism evidence="5 7">
    <name type="scientific">Halopseudomonas pelagia</name>
    <dbReference type="NCBI Taxonomy" id="553151"/>
    <lineage>
        <taxon>Bacteria</taxon>
        <taxon>Pseudomonadati</taxon>
        <taxon>Pseudomonadota</taxon>
        <taxon>Gammaproteobacteria</taxon>
        <taxon>Pseudomonadales</taxon>
        <taxon>Pseudomonadaceae</taxon>
        <taxon>Halopseudomonas</taxon>
    </lineage>
</organism>
<dbReference type="SMART" id="SM00382">
    <property type="entry name" value="AAA"/>
    <property type="match status" value="1"/>
</dbReference>
<feature type="domain" description="ABC transporter" evidence="4">
    <location>
        <begin position="1"/>
        <end position="235"/>
    </location>
</feature>
<keyword evidence="8" id="KW-1185">Reference proteome</keyword>
<reference evidence="5 7" key="1">
    <citation type="submission" date="2017-09" db="EMBL/GenBank/DDBJ databases">
        <title>Bacterial and phytoplankton interrelationship in Kongsfjorden, an Arctic fjord.</title>
        <authorList>
            <person name="Sinha R."/>
            <person name="Krishnan K."/>
        </authorList>
    </citation>
    <scope>NUCLEOTIDE SEQUENCE [LARGE SCALE GENOMIC DNA]</scope>
    <source>
        <strain evidence="5 7">58</strain>
    </source>
</reference>
<dbReference type="InterPro" id="IPR017871">
    <property type="entry name" value="ABC_transporter-like_CS"/>
</dbReference>
<evidence type="ECO:0000313" key="8">
    <source>
        <dbReference type="Proteomes" id="UP000344571"/>
    </source>
</evidence>
<dbReference type="InterPro" id="IPR050093">
    <property type="entry name" value="ABC_SmlMolc_Importer"/>
</dbReference>
<dbReference type="PROSITE" id="PS50893">
    <property type="entry name" value="ABC_TRANSPORTER_2"/>
    <property type="match status" value="1"/>
</dbReference>
<dbReference type="InterPro" id="IPR003593">
    <property type="entry name" value="AAA+_ATPase"/>
</dbReference>
<dbReference type="EMBL" id="NWMT01000105">
    <property type="protein sequence ID" value="PCC99435.1"/>
    <property type="molecule type" value="Genomic_DNA"/>
</dbReference>
<evidence type="ECO:0000313" key="7">
    <source>
        <dbReference type="Proteomes" id="UP000243750"/>
    </source>
</evidence>
<evidence type="ECO:0000259" key="4">
    <source>
        <dbReference type="PROSITE" id="PS50893"/>
    </source>
</evidence>
<name>A0AA91Z6D2_9GAMM</name>
<evidence type="ECO:0000256" key="3">
    <source>
        <dbReference type="ARBA" id="ARBA00022840"/>
    </source>
</evidence>
<dbReference type="InterPro" id="IPR003439">
    <property type="entry name" value="ABC_transporter-like_ATP-bd"/>
</dbReference>
<evidence type="ECO:0000256" key="2">
    <source>
        <dbReference type="ARBA" id="ARBA00022741"/>
    </source>
</evidence>
<dbReference type="RefSeq" id="WP_096346565.1">
    <property type="nucleotide sequence ID" value="NZ_CP033116.1"/>
</dbReference>
<dbReference type="Gene3D" id="3.40.50.300">
    <property type="entry name" value="P-loop containing nucleotide triphosphate hydrolases"/>
    <property type="match status" value="1"/>
</dbReference>